<dbReference type="Gene3D" id="3.40.50.12370">
    <property type="match status" value="1"/>
</dbReference>
<gene>
    <name evidence="3" type="ORF">ACFFRI_06910</name>
</gene>
<evidence type="ECO:0000259" key="2">
    <source>
        <dbReference type="Pfam" id="PF00582"/>
    </source>
</evidence>
<evidence type="ECO:0000313" key="3">
    <source>
        <dbReference type="EMBL" id="MFB9312771.1"/>
    </source>
</evidence>
<dbReference type="Pfam" id="PF00582">
    <property type="entry name" value="Usp"/>
    <property type="match status" value="1"/>
</dbReference>
<dbReference type="RefSeq" id="WP_140008067.1">
    <property type="nucleotide sequence ID" value="NZ_JBHMDG010000008.1"/>
</dbReference>
<dbReference type="InterPro" id="IPR006015">
    <property type="entry name" value="Universal_stress_UspA"/>
</dbReference>
<comment type="similarity">
    <text evidence="1">Belongs to the universal stress protein A family.</text>
</comment>
<evidence type="ECO:0000256" key="1">
    <source>
        <dbReference type="ARBA" id="ARBA00008791"/>
    </source>
</evidence>
<dbReference type="CDD" id="cd00293">
    <property type="entry name" value="USP-like"/>
    <property type="match status" value="1"/>
</dbReference>
<dbReference type="InterPro" id="IPR006016">
    <property type="entry name" value="UspA"/>
</dbReference>
<keyword evidence="4" id="KW-1185">Reference proteome</keyword>
<dbReference type="Proteomes" id="UP001589750">
    <property type="component" value="Unassembled WGS sequence"/>
</dbReference>
<proteinExistence type="inferred from homology"/>
<accession>A0ABV5K808</accession>
<dbReference type="SUPFAM" id="SSF52402">
    <property type="entry name" value="Adenine nucleotide alpha hydrolases-like"/>
    <property type="match status" value="1"/>
</dbReference>
<name>A0ABV5K808_9ACTN</name>
<comment type="caution">
    <text evidence="3">The sequence shown here is derived from an EMBL/GenBank/DDBJ whole genome shotgun (WGS) entry which is preliminary data.</text>
</comment>
<dbReference type="EMBL" id="JBHMDG010000008">
    <property type="protein sequence ID" value="MFB9312771.1"/>
    <property type="molecule type" value="Genomic_DNA"/>
</dbReference>
<sequence>MSTTQPAPPRDARARPVLVAVAPDGSAAAVRVATALAAREGRPLHVLHVVELVPVVDGAGAAGARVLHDAVVHARDLVPGTVAVTSELAHGGLVERIVASAHTAAYVVLQQAVQPDVRGRRAEVGRQVAARVGVPVVCVPRLWAGSPGAGTVTVAVKDPVTCGPLLRVAASAAVARGAGLRVLHVGPDDELTEARRFIGDQMAQLVRLDARPGPAVVDLVLVEGDALTEVSAASRTSELMVVGRHHRHHPGGSTLGSVAQALARRAACPVLLMDPRRSTSSGEWVFETDLA</sequence>
<evidence type="ECO:0000313" key="4">
    <source>
        <dbReference type="Proteomes" id="UP001589750"/>
    </source>
</evidence>
<dbReference type="PRINTS" id="PR01438">
    <property type="entry name" value="UNVRSLSTRESS"/>
</dbReference>
<organism evidence="3 4">
    <name type="scientific">Nocardioides plantarum</name>
    <dbReference type="NCBI Taxonomy" id="29299"/>
    <lineage>
        <taxon>Bacteria</taxon>
        <taxon>Bacillati</taxon>
        <taxon>Actinomycetota</taxon>
        <taxon>Actinomycetes</taxon>
        <taxon>Propionibacteriales</taxon>
        <taxon>Nocardioidaceae</taxon>
        <taxon>Nocardioides</taxon>
    </lineage>
</organism>
<feature type="domain" description="UspA" evidence="2">
    <location>
        <begin position="151"/>
        <end position="272"/>
    </location>
</feature>
<reference evidence="3 4" key="1">
    <citation type="submission" date="2024-09" db="EMBL/GenBank/DDBJ databases">
        <authorList>
            <person name="Sun Q."/>
            <person name="Mori K."/>
        </authorList>
    </citation>
    <scope>NUCLEOTIDE SEQUENCE [LARGE SCALE GENOMIC DNA]</scope>
    <source>
        <strain evidence="3 4">JCM 9626</strain>
    </source>
</reference>
<protein>
    <submittedName>
        <fullName evidence="3">Universal stress protein</fullName>
    </submittedName>
</protein>